<protein>
    <submittedName>
        <fullName evidence="1">Uncharacterized protein</fullName>
    </submittedName>
</protein>
<organism evidence="1 2">
    <name type="scientific">Hibiscus sabdariffa</name>
    <name type="common">roselle</name>
    <dbReference type="NCBI Taxonomy" id="183260"/>
    <lineage>
        <taxon>Eukaryota</taxon>
        <taxon>Viridiplantae</taxon>
        <taxon>Streptophyta</taxon>
        <taxon>Embryophyta</taxon>
        <taxon>Tracheophyta</taxon>
        <taxon>Spermatophyta</taxon>
        <taxon>Magnoliopsida</taxon>
        <taxon>eudicotyledons</taxon>
        <taxon>Gunneridae</taxon>
        <taxon>Pentapetalae</taxon>
        <taxon>rosids</taxon>
        <taxon>malvids</taxon>
        <taxon>Malvales</taxon>
        <taxon>Malvaceae</taxon>
        <taxon>Malvoideae</taxon>
        <taxon>Hibiscus</taxon>
    </lineage>
</organism>
<evidence type="ECO:0000313" key="1">
    <source>
        <dbReference type="EMBL" id="KAK9037110.1"/>
    </source>
</evidence>
<accession>A0ABR2THY9</accession>
<dbReference type="Proteomes" id="UP001396334">
    <property type="component" value="Unassembled WGS sequence"/>
</dbReference>
<comment type="caution">
    <text evidence="1">The sequence shown here is derived from an EMBL/GenBank/DDBJ whole genome shotgun (WGS) entry which is preliminary data.</text>
</comment>
<reference evidence="1 2" key="1">
    <citation type="journal article" date="2024" name="G3 (Bethesda)">
        <title>Genome assembly of Hibiscus sabdariffa L. provides insights into metabolisms of medicinal natural products.</title>
        <authorList>
            <person name="Kim T."/>
        </authorList>
    </citation>
    <scope>NUCLEOTIDE SEQUENCE [LARGE SCALE GENOMIC DNA]</scope>
    <source>
        <strain evidence="1">TK-2024</strain>
        <tissue evidence="1">Old leaves</tissue>
    </source>
</reference>
<dbReference type="EMBL" id="JBBPBN010000005">
    <property type="protein sequence ID" value="KAK9037110.1"/>
    <property type="molecule type" value="Genomic_DNA"/>
</dbReference>
<gene>
    <name evidence="1" type="ORF">V6N11_022032</name>
</gene>
<name>A0ABR2THY9_9ROSI</name>
<proteinExistence type="predicted"/>
<keyword evidence="2" id="KW-1185">Reference proteome</keyword>
<evidence type="ECO:0000313" key="2">
    <source>
        <dbReference type="Proteomes" id="UP001396334"/>
    </source>
</evidence>
<sequence length="119" mass="12915">MEEFSLGDTTVIDTWDERVGMADRGLISERFGALWCEPALDQPVVSQLILGLPTAPVNAGGSGPLAMLELEWDSQQDRIFEPPISNFDIDNGNLLSTVLTYKEANLVPVPISIAPSVTE</sequence>